<accession>A0ABT5VMI3</accession>
<comment type="caution">
    <text evidence="1">The sequence shown here is derived from an EMBL/GenBank/DDBJ whole genome shotgun (WGS) entry which is preliminary data.</text>
</comment>
<protein>
    <submittedName>
        <fullName evidence="1">Uncharacterized protein</fullName>
    </submittedName>
</protein>
<gene>
    <name evidence="1" type="ORF">L3049_01420</name>
</gene>
<dbReference type="Proteomes" id="UP001528920">
    <property type="component" value="Unassembled WGS sequence"/>
</dbReference>
<dbReference type="RefSeq" id="WP_275107988.1">
    <property type="nucleotide sequence ID" value="NZ_JAKJSC010000001.1"/>
</dbReference>
<proteinExistence type="predicted"/>
<name>A0ABT5VMI3_9BACT</name>
<dbReference type="EMBL" id="JAKJSC010000001">
    <property type="protein sequence ID" value="MDE5416648.1"/>
    <property type="molecule type" value="Genomic_DNA"/>
</dbReference>
<organism evidence="1 2">
    <name type="scientific">Paralabilibaculum antarcticum</name>
    <dbReference type="NCBI Taxonomy" id="2912572"/>
    <lineage>
        <taxon>Bacteria</taxon>
        <taxon>Pseudomonadati</taxon>
        <taxon>Bacteroidota</taxon>
        <taxon>Bacteroidia</taxon>
        <taxon>Marinilabiliales</taxon>
        <taxon>Marinifilaceae</taxon>
        <taxon>Paralabilibaculum</taxon>
    </lineage>
</organism>
<keyword evidence="2" id="KW-1185">Reference proteome</keyword>
<evidence type="ECO:0000313" key="2">
    <source>
        <dbReference type="Proteomes" id="UP001528920"/>
    </source>
</evidence>
<reference evidence="1 2" key="1">
    <citation type="submission" date="2022-01" db="EMBL/GenBank/DDBJ databases">
        <title>Labilibaculum sp. nov, a marine bacterium isolated from Antarctica.</title>
        <authorList>
            <person name="Dai W."/>
        </authorList>
    </citation>
    <scope>NUCLEOTIDE SEQUENCE [LARGE SCALE GENOMIC DNA]</scope>
    <source>
        <strain evidence="1 2">DW002</strain>
    </source>
</reference>
<evidence type="ECO:0000313" key="1">
    <source>
        <dbReference type="EMBL" id="MDE5416648.1"/>
    </source>
</evidence>
<sequence length="95" mass="11016">MASRRRLKKDIDFLSFEVISDCYNYNYLHPGKGEQVTEIVKDTIVSRNQLIARVNHPDGKDNPKLVKAYYKSVYTELFASVDESFKKLSALIKEK</sequence>